<dbReference type="PATRIC" id="fig|1203610.3.peg.2526"/>
<dbReference type="InterPro" id="IPR005135">
    <property type="entry name" value="Endo/exonuclease/phosphatase"/>
</dbReference>
<evidence type="ECO:0000313" key="4">
    <source>
        <dbReference type="Proteomes" id="UP000033035"/>
    </source>
</evidence>
<gene>
    <name evidence="3" type="ORF">HMPREF1536_02462</name>
</gene>
<dbReference type="Gene3D" id="3.60.10.10">
    <property type="entry name" value="Endonuclease/exonuclease/phosphatase"/>
    <property type="match status" value="1"/>
</dbReference>
<feature type="chain" id="PRO_5002489547" description="Endonuclease/exonuclease/phosphatase domain-containing protein" evidence="1">
    <location>
        <begin position="23"/>
        <end position="296"/>
    </location>
</feature>
<dbReference type="STRING" id="1203610.HMPREF1536_02462"/>
<evidence type="ECO:0000256" key="1">
    <source>
        <dbReference type="SAM" id="SignalP"/>
    </source>
</evidence>
<feature type="domain" description="Endonuclease/exonuclease/phosphatase" evidence="2">
    <location>
        <begin position="33"/>
        <end position="288"/>
    </location>
</feature>
<evidence type="ECO:0000313" key="3">
    <source>
        <dbReference type="EMBL" id="KKB55009.1"/>
    </source>
</evidence>
<dbReference type="InterPro" id="IPR051916">
    <property type="entry name" value="GPI-anchor_lipid_remodeler"/>
</dbReference>
<dbReference type="Pfam" id="PF03372">
    <property type="entry name" value="Exo_endo_phos"/>
    <property type="match status" value="1"/>
</dbReference>
<feature type="signal peptide" evidence="1">
    <location>
        <begin position="1"/>
        <end position="22"/>
    </location>
</feature>
<keyword evidence="4" id="KW-1185">Reference proteome</keyword>
<dbReference type="HOGENOM" id="CLU_079288_0_0_10"/>
<dbReference type="GO" id="GO:0006506">
    <property type="term" value="P:GPI anchor biosynthetic process"/>
    <property type="evidence" value="ECO:0007669"/>
    <property type="project" value="TreeGrafter"/>
</dbReference>
<accession>A0A0F5JB51</accession>
<dbReference type="Proteomes" id="UP000033035">
    <property type="component" value="Unassembled WGS sequence"/>
</dbReference>
<sequence>MKTLKALGLLLLLSLFPFKGISQEKVANTIKVISYNIWNGFEKDAARQARFTEWMNAQQPDIVALEELVDINEKDLAALAASYGHPYVAIVKEEGYPVGLTSRQPIRVVKKQVEGFWHGMLHAQTYGLDIIVTHLSPFEWKYRLKEAEAITHYIRENKLESCMVMGDFNAYSPFDADEVETHTQLKQNMLGWDKSHPEYGNMRGERFDYSVLSEFLSIGFADPVKMFVPAAERMSYPAATLYEWQWGDPRLKMLGERLDYILVSPALAPRCIDATVHNGKELEGISDHYPVSLLLE</sequence>
<proteinExistence type="predicted"/>
<dbReference type="PANTHER" id="PTHR14859:SF1">
    <property type="entry name" value="PGAP2-INTERACTING PROTEIN"/>
    <property type="match status" value="1"/>
</dbReference>
<evidence type="ECO:0000259" key="2">
    <source>
        <dbReference type="Pfam" id="PF03372"/>
    </source>
</evidence>
<dbReference type="PANTHER" id="PTHR14859">
    <property type="entry name" value="CALCOFLUOR WHITE HYPERSENSITIVE PROTEIN PRECURSOR"/>
    <property type="match status" value="1"/>
</dbReference>
<dbReference type="SUPFAM" id="SSF56219">
    <property type="entry name" value="DNase I-like"/>
    <property type="match status" value="1"/>
</dbReference>
<reference evidence="3 4" key="1">
    <citation type="submission" date="2013-04" db="EMBL/GenBank/DDBJ databases">
        <title>The Genome Sequence of Parabacteroides gordonii DSM 23371.</title>
        <authorList>
            <consortium name="The Broad Institute Genomics Platform"/>
            <person name="Earl A."/>
            <person name="Ward D."/>
            <person name="Feldgarden M."/>
            <person name="Gevers D."/>
            <person name="Martens E."/>
            <person name="Sakamoto M."/>
            <person name="Benno Y."/>
            <person name="Suzuki N."/>
            <person name="Matsunaga N."/>
            <person name="Koshihara K."/>
            <person name="Seki M."/>
            <person name="Komiya H."/>
            <person name="Walker B."/>
            <person name="Young S."/>
            <person name="Zeng Q."/>
            <person name="Gargeya S."/>
            <person name="Fitzgerald M."/>
            <person name="Haas B."/>
            <person name="Abouelleil A."/>
            <person name="Allen A.W."/>
            <person name="Alvarado L."/>
            <person name="Arachchi H.M."/>
            <person name="Berlin A.M."/>
            <person name="Chapman S.B."/>
            <person name="Gainer-Dewar J."/>
            <person name="Goldberg J."/>
            <person name="Griggs A."/>
            <person name="Gujja S."/>
            <person name="Hansen M."/>
            <person name="Howarth C."/>
            <person name="Imamovic A."/>
            <person name="Ireland A."/>
            <person name="Larimer J."/>
            <person name="McCowan C."/>
            <person name="Murphy C."/>
            <person name="Pearson M."/>
            <person name="Poon T.W."/>
            <person name="Priest M."/>
            <person name="Roberts A."/>
            <person name="Saif S."/>
            <person name="Shea T."/>
            <person name="Sisk P."/>
            <person name="Sykes S."/>
            <person name="Wortman J."/>
            <person name="Nusbaum C."/>
            <person name="Birren B."/>
        </authorList>
    </citation>
    <scope>NUCLEOTIDE SEQUENCE [LARGE SCALE GENOMIC DNA]</scope>
    <source>
        <strain evidence="3 4">MS-1</strain>
    </source>
</reference>
<dbReference type="RefSeq" id="WP_028729944.1">
    <property type="nucleotide sequence ID" value="NZ_KE386764.1"/>
</dbReference>
<dbReference type="GO" id="GO:0003824">
    <property type="term" value="F:catalytic activity"/>
    <property type="evidence" value="ECO:0007669"/>
    <property type="project" value="InterPro"/>
</dbReference>
<dbReference type="EMBL" id="AQHW01000015">
    <property type="protein sequence ID" value="KKB55009.1"/>
    <property type="molecule type" value="Genomic_DNA"/>
</dbReference>
<dbReference type="AlphaFoldDB" id="A0A0F5JB51"/>
<dbReference type="InterPro" id="IPR036691">
    <property type="entry name" value="Endo/exonu/phosph_ase_sf"/>
</dbReference>
<dbReference type="GO" id="GO:0016020">
    <property type="term" value="C:membrane"/>
    <property type="evidence" value="ECO:0007669"/>
    <property type="project" value="GOC"/>
</dbReference>
<protein>
    <recommendedName>
        <fullName evidence="2">Endonuclease/exonuclease/phosphatase domain-containing protein</fullName>
    </recommendedName>
</protein>
<organism evidence="3 4">
    <name type="scientific">Parabacteroides gordonii MS-1 = DSM 23371</name>
    <dbReference type="NCBI Taxonomy" id="1203610"/>
    <lineage>
        <taxon>Bacteria</taxon>
        <taxon>Pseudomonadati</taxon>
        <taxon>Bacteroidota</taxon>
        <taxon>Bacteroidia</taxon>
        <taxon>Bacteroidales</taxon>
        <taxon>Tannerellaceae</taxon>
        <taxon>Parabacteroides</taxon>
    </lineage>
</organism>
<name>A0A0F5JB51_9BACT</name>
<comment type="caution">
    <text evidence="3">The sequence shown here is derived from an EMBL/GenBank/DDBJ whole genome shotgun (WGS) entry which is preliminary data.</text>
</comment>
<keyword evidence="1" id="KW-0732">Signal</keyword>